<organism evidence="2 5">
    <name type="scientific">Streptomyces avermitilis</name>
    <dbReference type="NCBI Taxonomy" id="33903"/>
    <lineage>
        <taxon>Bacteria</taxon>
        <taxon>Bacillati</taxon>
        <taxon>Actinomycetota</taxon>
        <taxon>Actinomycetes</taxon>
        <taxon>Kitasatosporales</taxon>
        <taxon>Streptomycetaceae</taxon>
        <taxon>Streptomyces</taxon>
    </lineage>
</organism>
<evidence type="ECO:0000313" key="2">
    <source>
        <dbReference type="EMBL" id="GDY61611.1"/>
    </source>
</evidence>
<dbReference type="EMBL" id="BJHX01000001">
    <property type="protein sequence ID" value="GDY61611.1"/>
    <property type="molecule type" value="Genomic_DNA"/>
</dbReference>
<dbReference type="RefSeq" id="WP_107083166.1">
    <property type="nucleotide sequence ID" value="NZ_BAABTN010000096.1"/>
</dbReference>
<dbReference type="InterPro" id="IPR011990">
    <property type="entry name" value="TPR-like_helical_dom_sf"/>
</dbReference>
<keyword evidence="1" id="KW-0812">Transmembrane</keyword>
<dbReference type="EMBL" id="BJHY01000001">
    <property type="protein sequence ID" value="GDY78282.1"/>
    <property type="molecule type" value="Genomic_DNA"/>
</dbReference>
<dbReference type="AlphaFoldDB" id="A0A4D4LJ35"/>
<keyword evidence="1" id="KW-0472">Membrane</keyword>
<keyword evidence="1" id="KW-1133">Transmembrane helix</keyword>
<name>A0A4D4LJ35_STRAX</name>
<reference evidence="2 5" key="2">
    <citation type="submission" date="2019-04" db="EMBL/GenBank/DDBJ databases">
        <title>Draft genome sequences of Streptomyces avermitilis NBRC 14893.</title>
        <authorList>
            <person name="Komaki H."/>
            <person name="Tamura T."/>
            <person name="Hosoyama A."/>
        </authorList>
    </citation>
    <scope>NUCLEOTIDE SEQUENCE [LARGE SCALE GENOMIC DNA]</scope>
    <source>
        <strain evidence="2 5">NBRC 14893</strain>
    </source>
</reference>
<dbReference type="GeneID" id="41538965"/>
<dbReference type="STRING" id="33903.AQJ43_07180"/>
<reference evidence="3 4" key="1">
    <citation type="submission" date="2019-04" db="EMBL/GenBank/DDBJ databases">
        <title>Draft genome sequences of Streptomyces avermitilis ATCC 31267.</title>
        <authorList>
            <person name="Komaki H."/>
            <person name="Tamura T."/>
            <person name="Hosoyama A."/>
        </authorList>
    </citation>
    <scope>NUCLEOTIDE SEQUENCE [LARGE SCALE GENOMIC DNA]</scope>
    <source>
        <strain evidence="3 4">ATCC 31267</strain>
    </source>
</reference>
<feature type="transmembrane region" description="Helical" evidence="1">
    <location>
        <begin position="76"/>
        <end position="98"/>
    </location>
</feature>
<sequence length="259" mass="28361">MVELFQVLGGIAGFGGVALGVLYLLYRDFVRDIIRTRMFRTLTSAQATALFGAVIVLAFAVAILGIFATLAESKGIQQFVVLVGMLLLFLLAVVVIAARVATGPRARRPAAGASRAERSLTTVRRHVGLGEPDQAERALEASHVDQESEEFWYWKARIALARSNIEVASGYVDEALRLEARNPHSLALKIALLVLGRDPDRRDRAVRLSEESTGLGPELDAWLRRMRAEGMFDGGVHTRTELESRCPLPARTTESAHAE</sequence>
<dbReference type="Proteomes" id="UP000302139">
    <property type="component" value="Unassembled WGS sequence"/>
</dbReference>
<evidence type="ECO:0000313" key="5">
    <source>
        <dbReference type="Proteomes" id="UP000302139"/>
    </source>
</evidence>
<feature type="transmembrane region" description="Helical" evidence="1">
    <location>
        <begin position="6"/>
        <end position="26"/>
    </location>
</feature>
<feature type="transmembrane region" description="Helical" evidence="1">
    <location>
        <begin position="47"/>
        <end position="70"/>
    </location>
</feature>
<gene>
    <name evidence="2" type="ORF">SAV14893_010040</name>
    <name evidence="3" type="ORF">SAV31267_077670</name>
</gene>
<protein>
    <submittedName>
        <fullName evidence="2">Uncharacterized protein</fullName>
    </submittedName>
</protein>
<evidence type="ECO:0000313" key="4">
    <source>
        <dbReference type="Proteomes" id="UP000299211"/>
    </source>
</evidence>
<proteinExistence type="predicted"/>
<comment type="caution">
    <text evidence="2">The sequence shown here is derived from an EMBL/GenBank/DDBJ whole genome shotgun (WGS) entry which is preliminary data.</text>
</comment>
<accession>A0A4D4LJ35</accession>
<evidence type="ECO:0000256" key="1">
    <source>
        <dbReference type="SAM" id="Phobius"/>
    </source>
</evidence>
<dbReference type="Proteomes" id="UP000299211">
    <property type="component" value="Unassembled WGS sequence"/>
</dbReference>
<evidence type="ECO:0000313" key="3">
    <source>
        <dbReference type="EMBL" id="GDY78282.1"/>
    </source>
</evidence>
<dbReference type="SUPFAM" id="SSF48452">
    <property type="entry name" value="TPR-like"/>
    <property type="match status" value="1"/>
</dbReference>